<dbReference type="InterPro" id="IPR050641">
    <property type="entry name" value="RIFMO-like"/>
</dbReference>
<reference evidence="6 7" key="1">
    <citation type="submission" date="2023-10" db="EMBL/GenBank/DDBJ databases">
        <title>Characterization of rhizosphere-enriched actinobacteria from wheat plants lab-grown on chernevaya soil.</title>
        <authorList>
            <person name="Tikhonova E.N."/>
            <person name="Konopkin A."/>
            <person name="Kravchenko I.K."/>
        </authorList>
    </citation>
    <scope>NUCLEOTIDE SEQUENCE [LARGE SCALE GENOMIC DNA]</scope>
    <source>
        <strain evidence="6 7">RR29</strain>
    </source>
</reference>
<evidence type="ECO:0000259" key="5">
    <source>
        <dbReference type="Pfam" id="PF01494"/>
    </source>
</evidence>
<keyword evidence="3" id="KW-0285">Flavoprotein</keyword>
<dbReference type="InterPro" id="IPR036188">
    <property type="entry name" value="FAD/NAD-bd_sf"/>
</dbReference>
<dbReference type="InterPro" id="IPR002938">
    <property type="entry name" value="FAD-bd"/>
</dbReference>
<dbReference type="PANTHER" id="PTHR43004:SF19">
    <property type="entry name" value="BINDING MONOOXYGENASE, PUTATIVE (JCVI)-RELATED"/>
    <property type="match status" value="1"/>
</dbReference>
<organism evidence="6 7">
    <name type="scientific">Streptomyces prunicolor</name>
    <dbReference type="NCBI Taxonomy" id="67348"/>
    <lineage>
        <taxon>Bacteria</taxon>
        <taxon>Bacillati</taxon>
        <taxon>Actinomycetota</taxon>
        <taxon>Actinomycetes</taxon>
        <taxon>Kitasatosporales</taxon>
        <taxon>Streptomycetaceae</taxon>
        <taxon>Streptomyces</taxon>
    </lineage>
</organism>
<dbReference type="PRINTS" id="PR00420">
    <property type="entry name" value="RNGMNOXGNASE"/>
</dbReference>
<dbReference type="PANTHER" id="PTHR43004">
    <property type="entry name" value="TRK SYSTEM POTASSIUM UPTAKE PROTEIN"/>
    <property type="match status" value="1"/>
</dbReference>
<dbReference type="Gene3D" id="3.30.70.2450">
    <property type="match status" value="1"/>
</dbReference>
<sequence length="523" mass="55649">MTDGAVPSEGVLIVGAGPTGLTLAIELARRGAGVRIVDAAPAPHRESRGKGLQPRTLEVLEDVGVTERVLATGTTRLPFRKYFDGAQVNDTDPFADTRPTPAAPYERGVLIGQWQVEEILRERLAEFGVRVEGGTEVTGFEQDEDGVTAVLTGGEHIRAGHLVGCDGGRSRVRKAMGVRFDGTTDETQSMVVGDVEAEGISRDVWHQWFASDGSGVMLCPMPGTNSFQFQAGPELDAGGAPLPPSLEGFQRIFDRYAQVPGITLTDPTWLSLWRVNVRMVDRMRVGRVLLAGDAAHIHPIAGGLGMNTGIQDAYNLGWKLALATAGQAGPGLLDTYEEERLPVAAWTLGITSDLYARVREAVKEPGTGVEAAAPPPMGTGYRWSSLAAPATTGDPAVLRPGDRAPDAPCLDASGNPVRLFQVYADPRFTLLGFGTEVADAVGKLAVGHEDLLQAFTVDGDDGNGDGDGDLHDHEGHARHAYGVETSAPALVLIRPDNHIALFTRDPADVTNYLSQITTFTPKE</sequence>
<dbReference type="Gene3D" id="3.40.30.120">
    <property type="match status" value="1"/>
</dbReference>
<protein>
    <submittedName>
        <fullName evidence="6">FAD-dependent monooxygenase</fullName>
    </submittedName>
</protein>
<name>A0ABU4F9D9_9ACTN</name>
<comment type="cofactor">
    <cofactor evidence="1">
        <name>FAD</name>
        <dbReference type="ChEBI" id="CHEBI:57692"/>
    </cofactor>
</comment>
<dbReference type="Gene3D" id="3.50.50.60">
    <property type="entry name" value="FAD/NAD(P)-binding domain"/>
    <property type="match status" value="1"/>
</dbReference>
<comment type="similarity">
    <text evidence="2">Belongs to the PheA/TfdB FAD monooxygenase family.</text>
</comment>
<dbReference type="Pfam" id="PF01494">
    <property type="entry name" value="FAD_binding_3"/>
    <property type="match status" value="1"/>
</dbReference>
<evidence type="ECO:0000313" key="7">
    <source>
        <dbReference type="Proteomes" id="UP001187346"/>
    </source>
</evidence>
<keyword evidence="4" id="KW-0274">FAD</keyword>
<feature type="domain" description="FAD-binding" evidence="5">
    <location>
        <begin position="11"/>
        <end position="345"/>
    </location>
</feature>
<evidence type="ECO:0000256" key="4">
    <source>
        <dbReference type="ARBA" id="ARBA00022827"/>
    </source>
</evidence>
<dbReference type="SUPFAM" id="SSF51905">
    <property type="entry name" value="FAD/NAD(P)-binding domain"/>
    <property type="match status" value="1"/>
</dbReference>
<evidence type="ECO:0000256" key="1">
    <source>
        <dbReference type="ARBA" id="ARBA00001974"/>
    </source>
</evidence>
<keyword evidence="6" id="KW-0560">Oxidoreductase</keyword>
<dbReference type="EMBL" id="JAWMAJ010000029">
    <property type="protein sequence ID" value="MDV7216591.1"/>
    <property type="molecule type" value="Genomic_DNA"/>
</dbReference>
<evidence type="ECO:0000313" key="6">
    <source>
        <dbReference type="EMBL" id="MDV7216591.1"/>
    </source>
</evidence>
<proteinExistence type="inferred from homology"/>
<dbReference type="Proteomes" id="UP001187346">
    <property type="component" value="Unassembled WGS sequence"/>
</dbReference>
<accession>A0ABU4F9D9</accession>
<comment type="caution">
    <text evidence="6">The sequence shown here is derived from an EMBL/GenBank/DDBJ whole genome shotgun (WGS) entry which is preliminary data.</text>
</comment>
<keyword evidence="6" id="KW-0503">Monooxygenase</keyword>
<keyword evidence="7" id="KW-1185">Reference proteome</keyword>
<dbReference type="RefSeq" id="WP_266859614.1">
    <property type="nucleotide sequence ID" value="NZ_JAPEMW010000001.1"/>
</dbReference>
<gene>
    <name evidence="6" type="ORF">R5A26_11580</name>
</gene>
<evidence type="ECO:0000256" key="2">
    <source>
        <dbReference type="ARBA" id="ARBA00007801"/>
    </source>
</evidence>
<dbReference type="GO" id="GO:0004497">
    <property type="term" value="F:monooxygenase activity"/>
    <property type="evidence" value="ECO:0007669"/>
    <property type="project" value="UniProtKB-KW"/>
</dbReference>
<dbReference type="SUPFAM" id="SSF52833">
    <property type="entry name" value="Thioredoxin-like"/>
    <property type="match status" value="1"/>
</dbReference>
<dbReference type="InterPro" id="IPR036249">
    <property type="entry name" value="Thioredoxin-like_sf"/>
</dbReference>
<dbReference type="NCBIfam" id="NF004832">
    <property type="entry name" value="PRK06184.1"/>
    <property type="match status" value="1"/>
</dbReference>
<evidence type="ECO:0000256" key="3">
    <source>
        <dbReference type="ARBA" id="ARBA00022630"/>
    </source>
</evidence>